<feature type="binding site" evidence="8">
    <location>
        <position position="335"/>
    </location>
    <ligand>
        <name>Zn(2+)</name>
        <dbReference type="ChEBI" id="CHEBI:29105"/>
        <label>2</label>
    </ligand>
</feature>
<keyword evidence="3 8" id="KW-0479">Metal-binding</keyword>
<comment type="similarity">
    <text evidence="1 9">Belongs to the alkaline phosphatase family.</text>
</comment>
<dbReference type="PRINTS" id="PR00113">
    <property type="entry name" value="ALKPHPHTASE"/>
</dbReference>
<evidence type="ECO:0000256" key="3">
    <source>
        <dbReference type="ARBA" id="ARBA00022723"/>
    </source>
</evidence>
<dbReference type="Proteomes" id="UP001348817">
    <property type="component" value="Chromosome"/>
</dbReference>
<feature type="binding site" evidence="8">
    <location>
        <position position="79"/>
    </location>
    <ligand>
        <name>Zn(2+)</name>
        <dbReference type="ChEBI" id="CHEBI:29105"/>
        <label>2</label>
    </ligand>
</feature>
<evidence type="ECO:0000256" key="5">
    <source>
        <dbReference type="ARBA" id="ARBA00022833"/>
    </source>
</evidence>
<dbReference type="InterPro" id="IPR017850">
    <property type="entry name" value="Alkaline_phosphatase_core_sf"/>
</dbReference>
<feature type="active site" description="Phosphoserine intermediate" evidence="7">
    <location>
        <position position="120"/>
    </location>
</feature>
<evidence type="ECO:0000256" key="4">
    <source>
        <dbReference type="ARBA" id="ARBA00022801"/>
    </source>
</evidence>
<name>A0AAU9D6P4_9BACT</name>
<dbReference type="PANTHER" id="PTHR11596:SF5">
    <property type="entry name" value="ALKALINE PHOSPHATASE"/>
    <property type="match status" value="1"/>
</dbReference>
<keyword evidence="6 8" id="KW-0460">Magnesium</keyword>
<evidence type="ECO:0000256" key="7">
    <source>
        <dbReference type="PIRSR" id="PIRSR601952-1"/>
    </source>
</evidence>
<dbReference type="PROSITE" id="PS00123">
    <property type="entry name" value="ALKALINE_PHOSPHATASE"/>
    <property type="match status" value="1"/>
</dbReference>
<keyword evidence="12" id="KW-1185">Reference proteome</keyword>
<keyword evidence="4" id="KW-0378">Hydrolase</keyword>
<dbReference type="EMBL" id="AP025314">
    <property type="protein sequence ID" value="BDD10189.1"/>
    <property type="molecule type" value="Genomic_DNA"/>
</dbReference>
<dbReference type="GO" id="GO:0046872">
    <property type="term" value="F:metal ion binding"/>
    <property type="evidence" value="ECO:0007669"/>
    <property type="project" value="UniProtKB-KW"/>
</dbReference>
<gene>
    <name evidence="11" type="ORF">FUAX_26210</name>
</gene>
<dbReference type="PANTHER" id="PTHR11596">
    <property type="entry name" value="ALKALINE PHOSPHATASE"/>
    <property type="match status" value="1"/>
</dbReference>
<dbReference type="SMART" id="SM00098">
    <property type="entry name" value="alkPPc"/>
    <property type="match status" value="1"/>
</dbReference>
<feature type="binding site" evidence="8">
    <location>
        <position position="287"/>
    </location>
    <ligand>
        <name>Mg(2+)</name>
        <dbReference type="ChEBI" id="CHEBI:18420"/>
    </ligand>
</feature>
<comment type="cofactor">
    <cofactor evidence="8">
        <name>Mg(2+)</name>
        <dbReference type="ChEBI" id="CHEBI:18420"/>
    </cofactor>
    <text evidence="8">Binds 1 Mg(2+) ion.</text>
</comment>
<evidence type="ECO:0000313" key="12">
    <source>
        <dbReference type="Proteomes" id="UP001348817"/>
    </source>
</evidence>
<sequence length="402" mass="44213">MKKMRTLTLGVLTFALACSTGMAQKKSKFSYPVASDPDKVFQANEDIYTNTKYHHEVKEIKFKGNVKKRAKNVILMVSDGTGTTQFFTAIAANHNKAYIEQMPVTGFSKTASSDRFVTDSAAGATAFSIGEKTYNHAIGVDKNKQPKETILETAEKRGLSTGVVATSKITHATPAAFIAHQEHRNMYEAIAADFVKSDVDLFIGGGRKEFVDRKDGRNLEQELKDKGFTVINKTSDLANAKGQKIAGLLADDHMPRFTERGEMLETATKKAIDVLSQNKKGFFLMVEGSQVDWGGHANNTSMITEEVLDFDKTLGAVLEFAAKDGNTLVIVTADHETGGYSVPYGSMEKSEIVGRFTSPSHTAVMVPVFAFGPGSEEFMGTYENNEIYHKMMKAFRFRKEGI</sequence>
<dbReference type="CDD" id="cd16012">
    <property type="entry name" value="ALP"/>
    <property type="match status" value="1"/>
</dbReference>
<dbReference type="SUPFAM" id="SSF53649">
    <property type="entry name" value="Alkaline phosphatase-like"/>
    <property type="match status" value="1"/>
</dbReference>
<evidence type="ECO:0000313" key="11">
    <source>
        <dbReference type="EMBL" id="BDD10189.1"/>
    </source>
</evidence>
<evidence type="ECO:0000256" key="10">
    <source>
        <dbReference type="SAM" id="SignalP"/>
    </source>
</evidence>
<feature type="binding site" evidence="8">
    <location>
        <position position="173"/>
    </location>
    <ligand>
        <name>Mg(2+)</name>
        <dbReference type="ChEBI" id="CHEBI:18420"/>
    </ligand>
</feature>
<feature type="binding site" evidence="8">
    <location>
        <position position="292"/>
    </location>
    <ligand>
        <name>Zn(2+)</name>
        <dbReference type="ChEBI" id="CHEBI:29105"/>
        <label>2</label>
    </ligand>
</feature>
<feature type="binding site" evidence="8">
    <location>
        <position position="79"/>
    </location>
    <ligand>
        <name>Mg(2+)</name>
        <dbReference type="ChEBI" id="CHEBI:18420"/>
    </ligand>
</feature>
<feature type="binding site" evidence="8">
    <location>
        <position position="171"/>
    </location>
    <ligand>
        <name>Mg(2+)</name>
        <dbReference type="ChEBI" id="CHEBI:18420"/>
    </ligand>
</feature>
<dbReference type="KEGG" id="fax:FUAX_26210"/>
<reference evidence="11 12" key="1">
    <citation type="submission" date="2021-12" db="EMBL/GenBank/DDBJ databases">
        <title>Genome sequencing of bacteria with rrn-lacking chromosome and rrn-plasmid.</title>
        <authorList>
            <person name="Anda M."/>
            <person name="Iwasaki W."/>
        </authorList>
    </citation>
    <scope>NUCLEOTIDE SEQUENCE [LARGE SCALE GENOMIC DNA]</scope>
    <source>
        <strain evidence="11 12">DSM 100852</strain>
    </source>
</reference>
<evidence type="ECO:0000256" key="1">
    <source>
        <dbReference type="ARBA" id="ARBA00005984"/>
    </source>
</evidence>
<organism evidence="11 12">
    <name type="scientific">Fulvitalea axinellae</name>
    <dbReference type="NCBI Taxonomy" id="1182444"/>
    <lineage>
        <taxon>Bacteria</taxon>
        <taxon>Pseudomonadati</taxon>
        <taxon>Bacteroidota</taxon>
        <taxon>Cytophagia</taxon>
        <taxon>Cytophagales</taxon>
        <taxon>Persicobacteraceae</taxon>
        <taxon>Fulvitalea</taxon>
    </lineage>
</organism>
<keyword evidence="2" id="KW-0597">Phosphoprotein</keyword>
<dbReference type="InterPro" id="IPR001952">
    <property type="entry name" value="Alkaline_phosphatase"/>
</dbReference>
<keyword evidence="5 8" id="KW-0862">Zinc</keyword>
<proteinExistence type="inferred from homology"/>
<dbReference type="AlphaFoldDB" id="A0AAU9D6P4"/>
<feature type="binding site" evidence="8">
    <location>
        <position position="334"/>
    </location>
    <ligand>
        <name>Zn(2+)</name>
        <dbReference type="ChEBI" id="CHEBI:29105"/>
        <label>2</label>
    </ligand>
</feature>
<evidence type="ECO:0000256" key="2">
    <source>
        <dbReference type="ARBA" id="ARBA00022553"/>
    </source>
</evidence>
<protein>
    <submittedName>
        <fullName evidence="11">Alkaline phosphatase</fullName>
    </submittedName>
</protein>
<accession>A0AAU9D6P4</accession>
<evidence type="ECO:0000256" key="9">
    <source>
        <dbReference type="RuleBase" id="RU003946"/>
    </source>
</evidence>
<keyword evidence="10" id="KW-0732">Signal</keyword>
<dbReference type="Pfam" id="PF00245">
    <property type="entry name" value="Alk_phosphatase"/>
    <property type="match status" value="1"/>
</dbReference>
<feature type="binding site" evidence="8">
    <location>
        <position position="296"/>
    </location>
    <ligand>
        <name>Zn(2+)</name>
        <dbReference type="ChEBI" id="CHEBI:29105"/>
        <label>2</label>
    </ligand>
</feature>
<dbReference type="Gene3D" id="3.40.720.10">
    <property type="entry name" value="Alkaline Phosphatase, subunit A"/>
    <property type="match status" value="1"/>
</dbReference>
<feature type="signal peptide" evidence="10">
    <location>
        <begin position="1"/>
        <end position="23"/>
    </location>
</feature>
<dbReference type="InterPro" id="IPR018299">
    <property type="entry name" value="Alkaline_phosphatase_AS"/>
</dbReference>
<comment type="cofactor">
    <cofactor evidence="8">
        <name>Zn(2+)</name>
        <dbReference type="ChEBI" id="CHEBI:29105"/>
    </cofactor>
    <text evidence="8">Binds 2 Zn(2+) ions.</text>
</comment>
<feature type="chain" id="PRO_5043471032" evidence="10">
    <location>
        <begin position="24"/>
        <end position="402"/>
    </location>
</feature>
<evidence type="ECO:0000256" key="8">
    <source>
        <dbReference type="PIRSR" id="PIRSR601952-2"/>
    </source>
</evidence>
<dbReference type="GO" id="GO:0004035">
    <property type="term" value="F:alkaline phosphatase activity"/>
    <property type="evidence" value="ECO:0007669"/>
    <property type="project" value="TreeGrafter"/>
</dbReference>
<evidence type="ECO:0000256" key="6">
    <source>
        <dbReference type="ARBA" id="ARBA00022842"/>
    </source>
</evidence>